<dbReference type="AlphaFoldDB" id="A0A0F9NDE8"/>
<feature type="transmembrane region" description="Helical" evidence="1">
    <location>
        <begin position="21"/>
        <end position="38"/>
    </location>
</feature>
<evidence type="ECO:0000256" key="1">
    <source>
        <dbReference type="SAM" id="Phobius"/>
    </source>
</evidence>
<reference evidence="2" key="1">
    <citation type="journal article" date="2015" name="Nature">
        <title>Complex archaea that bridge the gap between prokaryotes and eukaryotes.</title>
        <authorList>
            <person name="Spang A."/>
            <person name="Saw J.H."/>
            <person name="Jorgensen S.L."/>
            <person name="Zaremba-Niedzwiedzka K."/>
            <person name="Martijn J."/>
            <person name="Lind A.E."/>
            <person name="van Eijk R."/>
            <person name="Schleper C."/>
            <person name="Guy L."/>
            <person name="Ettema T.J."/>
        </authorList>
    </citation>
    <scope>NUCLEOTIDE SEQUENCE</scope>
</reference>
<name>A0A0F9NDE8_9ZZZZ</name>
<sequence length="108" mass="11908">MTKDQQRKKNSGDGAMNRRSIIASLMGMLLAPLGLRLLESVSKPVNSQVPCWDCGKVPPDERGRQTVALGFNCQACFDRDTGDLSHFLTLPAGVGWADDPKALWWHLL</sequence>
<accession>A0A0F9NDE8</accession>
<organism evidence="2">
    <name type="scientific">marine sediment metagenome</name>
    <dbReference type="NCBI Taxonomy" id="412755"/>
    <lineage>
        <taxon>unclassified sequences</taxon>
        <taxon>metagenomes</taxon>
        <taxon>ecological metagenomes</taxon>
    </lineage>
</organism>
<comment type="caution">
    <text evidence="2">The sequence shown here is derived from an EMBL/GenBank/DDBJ whole genome shotgun (WGS) entry which is preliminary data.</text>
</comment>
<keyword evidence="1" id="KW-1133">Transmembrane helix</keyword>
<keyword evidence="1" id="KW-0472">Membrane</keyword>
<proteinExistence type="predicted"/>
<gene>
    <name evidence="2" type="ORF">LCGC14_1350220</name>
</gene>
<keyword evidence="1" id="KW-0812">Transmembrane</keyword>
<evidence type="ECO:0000313" key="2">
    <source>
        <dbReference type="EMBL" id="KKM79412.1"/>
    </source>
</evidence>
<dbReference type="EMBL" id="LAZR01008339">
    <property type="protein sequence ID" value="KKM79412.1"/>
    <property type="molecule type" value="Genomic_DNA"/>
</dbReference>
<protein>
    <submittedName>
        <fullName evidence="2">Uncharacterized protein</fullName>
    </submittedName>
</protein>